<evidence type="ECO:0000313" key="2">
    <source>
        <dbReference type="EMBL" id="MBC9206281.1"/>
    </source>
</evidence>
<sequence length="58" mass="5887">MTAAAFNALMAAFLLFSVLAGLGGLLLDRAARCPGMATAVVVVVFFGLSWGGSLLLVD</sequence>
<evidence type="ECO:0000256" key="1">
    <source>
        <dbReference type="SAM" id="Phobius"/>
    </source>
</evidence>
<dbReference type="EMBL" id="JACTVA010000006">
    <property type="protein sequence ID" value="MBC9206281.1"/>
    <property type="molecule type" value="Genomic_DNA"/>
</dbReference>
<gene>
    <name evidence="2" type="ORF">IBL26_05495</name>
</gene>
<evidence type="ECO:0000313" key="3">
    <source>
        <dbReference type="Proteomes" id="UP000626026"/>
    </source>
</evidence>
<comment type="caution">
    <text evidence="2">The sequence shown here is derived from an EMBL/GenBank/DDBJ whole genome shotgun (WGS) entry which is preliminary data.</text>
</comment>
<keyword evidence="3" id="KW-1185">Reference proteome</keyword>
<feature type="transmembrane region" description="Helical" evidence="1">
    <location>
        <begin position="6"/>
        <end position="27"/>
    </location>
</feature>
<keyword evidence="1" id="KW-1133">Transmembrane helix</keyword>
<reference evidence="2 3" key="1">
    <citation type="journal article" date="2013" name="Int. J. Syst. Evol. Microbiol.">
        <title>Roseomonas aerophila sp. nov., isolated from air.</title>
        <authorList>
            <person name="Kim S.J."/>
            <person name="Weon H.Y."/>
            <person name="Ahn J.H."/>
            <person name="Hong S.B."/>
            <person name="Seok S.J."/>
            <person name="Whang K.S."/>
            <person name="Kwon S.W."/>
        </authorList>
    </citation>
    <scope>NUCLEOTIDE SEQUENCE [LARGE SCALE GENOMIC DNA]</scope>
    <source>
        <strain evidence="2 3">NBRC 108923</strain>
    </source>
</reference>
<keyword evidence="1" id="KW-0812">Transmembrane</keyword>
<dbReference type="Proteomes" id="UP000626026">
    <property type="component" value="Unassembled WGS sequence"/>
</dbReference>
<feature type="transmembrane region" description="Helical" evidence="1">
    <location>
        <begin position="39"/>
        <end position="57"/>
    </location>
</feature>
<keyword evidence="1" id="KW-0472">Membrane</keyword>
<dbReference type="RefSeq" id="WP_187783460.1">
    <property type="nucleotide sequence ID" value="NZ_JACTVA010000006.1"/>
</dbReference>
<accession>A0ABR7RIZ4</accession>
<protein>
    <submittedName>
        <fullName evidence="2">Uncharacterized protein</fullName>
    </submittedName>
</protein>
<proteinExistence type="predicted"/>
<organism evidence="2 3">
    <name type="scientific">Teichococcus aerophilus</name>
    <dbReference type="NCBI Taxonomy" id="1224513"/>
    <lineage>
        <taxon>Bacteria</taxon>
        <taxon>Pseudomonadati</taxon>
        <taxon>Pseudomonadota</taxon>
        <taxon>Alphaproteobacteria</taxon>
        <taxon>Acetobacterales</taxon>
        <taxon>Roseomonadaceae</taxon>
        <taxon>Roseomonas</taxon>
    </lineage>
</organism>
<name>A0ABR7RIZ4_9PROT</name>